<gene>
    <name evidence="1" type="ORF">U0035_16490</name>
</gene>
<sequence length="151" mass="17664">MTNLFSSEGVVTFIARINNLTPQTKSYWGKMTIDQMLAHVNVSYEMLYEPGKHPKPKGLMKWILKRFVKKNIVNEKPYPHHMRTAPAFIITDHKNYEVEKKRLIDYLIKTQELGGPYFEGKESHSFGALTQTEWNNMFAKHLDHHLTQFGV</sequence>
<organism evidence="1 2">
    <name type="scientific">Niabella yanshanensis</name>
    <dbReference type="NCBI Taxonomy" id="577386"/>
    <lineage>
        <taxon>Bacteria</taxon>
        <taxon>Pseudomonadati</taxon>
        <taxon>Bacteroidota</taxon>
        <taxon>Chitinophagia</taxon>
        <taxon>Chitinophagales</taxon>
        <taxon>Chitinophagaceae</taxon>
        <taxon>Niabella</taxon>
    </lineage>
</organism>
<dbReference type="EMBL" id="CP139960">
    <property type="protein sequence ID" value="WQD37269.1"/>
    <property type="molecule type" value="Genomic_DNA"/>
</dbReference>
<reference evidence="1 2" key="1">
    <citation type="submission" date="2023-12" db="EMBL/GenBank/DDBJ databases">
        <title>Genome sequencing and assembly of bacterial species from a model synthetic community.</title>
        <authorList>
            <person name="Hogle S.L."/>
        </authorList>
    </citation>
    <scope>NUCLEOTIDE SEQUENCE [LARGE SCALE GENOMIC DNA]</scope>
    <source>
        <strain evidence="1 2">HAMBI_3031</strain>
    </source>
</reference>
<dbReference type="InterPro" id="IPR011463">
    <property type="entry name" value="DUF1569"/>
</dbReference>
<dbReference type="Proteomes" id="UP001325680">
    <property type="component" value="Chromosome"/>
</dbReference>
<dbReference type="RefSeq" id="WP_114792298.1">
    <property type="nucleotide sequence ID" value="NZ_CP139960.1"/>
</dbReference>
<name>A0ABZ0W2W4_9BACT</name>
<dbReference type="Pfam" id="PF07606">
    <property type="entry name" value="DUF1569"/>
    <property type="match status" value="1"/>
</dbReference>
<evidence type="ECO:0000313" key="2">
    <source>
        <dbReference type="Proteomes" id="UP001325680"/>
    </source>
</evidence>
<keyword evidence="2" id="KW-1185">Reference proteome</keyword>
<proteinExistence type="predicted"/>
<protein>
    <submittedName>
        <fullName evidence="1">DUF1569 domain-containing protein</fullName>
    </submittedName>
</protein>
<accession>A0ABZ0W2W4</accession>
<evidence type="ECO:0000313" key="1">
    <source>
        <dbReference type="EMBL" id="WQD37269.1"/>
    </source>
</evidence>